<keyword evidence="7" id="KW-1185">Reference proteome</keyword>
<dbReference type="InterPro" id="IPR011009">
    <property type="entry name" value="Kinase-like_dom_sf"/>
</dbReference>
<dbReference type="GO" id="GO:0004674">
    <property type="term" value="F:protein serine/threonine kinase activity"/>
    <property type="evidence" value="ECO:0007669"/>
    <property type="project" value="UniProtKB-KW"/>
</dbReference>
<dbReference type="Gene3D" id="3.30.200.20">
    <property type="entry name" value="Phosphorylase Kinase, domain 1"/>
    <property type="match status" value="1"/>
</dbReference>
<accession>H8GN86</accession>
<evidence type="ECO:0000259" key="5">
    <source>
        <dbReference type="PROSITE" id="PS50011"/>
    </source>
</evidence>
<dbReference type="AlphaFoldDB" id="H8GN86"/>
<dbReference type="PANTHER" id="PTHR43289:SF34">
    <property type="entry name" value="SERINE_THREONINE-PROTEIN KINASE YBDM-RELATED"/>
    <property type="match status" value="1"/>
</dbReference>
<dbReference type="SMART" id="SM00220">
    <property type="entry name" value="S_TKc"/>
    <property type="match status" value="1"/>
</dbReference>
<dbReference type="PANTHER" id="PTHR43289">
    <property type="entry name" value="MITOGEN-ACTIVATED PROTEIN KINASE KINASE KINASE 20-RELATED"/>
    <property type="match status" value="1"/>
</dbReference>
<dbReference type="Pfam" id="PF00069">
    <property type="entry name" value="Pkinase"/>
    <property type="match status" value="1"/>
</dbReference>
<keyword evidence="6" id="KW-0723">Serine/threonine-protein kinase</keyword>
<dbReference type="eggNOG" id="COG0515">
    <property type="taxonomic scope" value="Bacteria"/>
</dbReference>
<dbReference type="CDD" id="cd14014">
    <property type="entry name" value="STKc_PknB_like"/>
    <property type="match status" value="1"/>
</dbReference>
<evidence type="ECO:0000313" key="6">
    <source>
        <dbReference type="EMBL" id="EIC28315.1"/>
    </source>
</evidence>
<dbReference type="InterPro" id="IPR000719">
    <property type="entry name" value="Prot_kinase_dom"/>
</dbReference>
<reference evidence="6 7" key="1">
    <citation type="journal article" date="2013" name="Genome Announc.">
        <title>Genome Sequence of the Obligate Gammaproteobacterial Methanotroph Methylomicrobium album Strain BG8.</title>
        <authorList>
            <person name="Kits K.D."/>
            <person name="Kalyuzhnaya M.G."/>
            <person name="Klotz M.G."/>
            <person name="Jetten M.S."/>
            <person name="Op den Camp H.J."/>
            <person name="Vuilleumier S."/>
            <person name="Bringel F."/>
            <person name="Dispirito A.A."/>
            <person name="Murrell J.C."/>
            <person name="Bruce D."/>
            <person name="Cheng J.F."/>
            <person name="Copeland A."/>
            <person name="Goodwin L."/>
            <person name="Hauser L."/>
            <person name="Lajus A."/>
            <person name="Land M.L."/>
            <person name="Lapidus A."/>
            <person name="Lucas S."/>
            <person name="Medigue C."/>
            <person name="Pitluck S."/>
            <person name="Woyke T."/>
            <person name="Zeytun A."/>
            <person name="Stein L.Y."/>
        </authorList>
    </citation>
    <scope>NUCLEOTIDE SEQUENCE [LARGE SCALE GENOMIC DNA]</scope>
    <source>
        <strain evidence="6 7">BG8</strain>
    </source>
</reference>
<dbReference type="EMBL" id="CM001475">
    <property type="protein sequence ID" value="EIC28315.1"/>
    <property type="molecule type" value="Genomic_DNA"/>
</dbReference>
<dbReference type="PROSITE" id="PS50011">
    <property type="entry name" value="PROTEIN_KINASE_DOM"/>
    <property type="match status" value="1"/>
</dbReference>
<evidence type="ECO:0000256" key="1">
    <source>
        <dbReference type="ARBA" id="ARBA00022679"/>
    </source>
</evidence>
<protein>
    <submittedName>
        <fullName evidence="6">Serine/threonine protein kinase</fullName>
    </submittedName>
</protein>
<gene>
    <name evidence="6" type="ORF">Metal_0463</name>
</gene>
<evidence type="ECO:0000313" key="7">
    <source>
        <dbReference type="Proteomes" id="UP000005090"/>
    </source>
</evidence>
<keyword evidence="3 6" id="KW-0418">Kinase</keyword>
<dbReference type="PROSITE" id="PS00108">
    <property type="entry name" value="PROTEIN_KINASE_ST"/>
    <property type="match status" value="1"/>
</dbReference>
<dbReference type="GO" id="GO:0005524">
    <property type="term" value="F:ATP binding"/>
    <property type="evidence" value="ECO:0007669"/>
    <property type="project" value="UniProtKB-KW"/>
</dbReference>
<dbReference type="HOGENOM" id="CLU_000288_63_44_6"/>
<sequence length="321" mass="36618">MSHGVAYKNHLFRASLKRSGKMAEYYEPETYPKEWNYLQTGTIIDQYVIERELAHGGFSSVYLARQTSDQVQVAIKEYLPRKLAHRTWNNVVVLNDEESRVMFRRGRRLFFEEARVLATLKHPNIVEVINFFEANSTVYMVMVYNYGITLEKLLVRKSWNITEAFVKAVFNSLLDGVGYIHQHGFLHLDIKPANILVQPGNDSVLLDFGAYQSFPCANPQHKTKVLTKGFSPVEQYDLCTPLGPWTDIYAIGASMRVCLEMKSPQPAPERAEKDALEPVVKLFKRKYSEPLLNAIDWAMAVSPQDRPQSAAELRAALNAEA</sequence>
<name>H8GN86_METAL</name>
<evidence type="ECO:0000256" key="4">
    <source>
        <dbReference type="ARBA" id="ARBA00022840"/>
    </source>
</evidence>
<dbReference type="Gene3D" id="1.10.510.10">
    <property type="entry name" value="Transferase(Phosphotransferase) domain 1"/>
    <property type="match status" value="1"/>
</dbReference>
<proteinExistence type="predicted"/>
<keyword evidence="2" id="KW-0547">Nucleotide-binding</keyword>
<feature type="domain" description="Protein kinase" evidence="5">
    <location>
        <begin position="47"/>
        <end position="321"/>
    </location>
</feature>
<organism evidence="6 7">
    <name type="scientific">Methylomicrobium album BG8</name>
    <dbReference type="NCBI Taxonomy" id="686340"/>
    <lineage>
        <taxon>Bacteria</taxon>
        <taxon>Pseudomonadati</taxon>
        <taxon>Pseudomonadota</taxon>
        <taxon>Gammaproteobacteria</taxon>
        <taxon>Methylococcales</taxon>
        <taxon>Methylococcaceae</taxon>
        <taxon>Methylomicrobium</taxon>
    </lineage>
</organism>
<evidence type="ECO:0000256" key="3">
    <source>
        <dbReference type="ARBA" id="ARBA00022777"/>
    </source>
</evidence>
<dbReference type="InterPro" id="IPR008271">
    <property type="entry name" value="Ser/Thr_kinase_AS"/>
</dbReference>
<keyword evidence="4" id="KW-0067">ATP-binding</keyword>
<keyword evidence="1" id="KW-0808">Transferase</keyword>
<dbReference type="SUPFAM" id="SSF56112">
    <property type="entry name" value="Protein kinase-like (PK-like)"/>
    <property type="match status" value="1"/>
</dbReference>
<evidence type="ECO:0000256" key="2">
    <source>
        <dbReference type="ARBA" id="ARBA00022741"/>
    </source>
</evidence>
<dbReference type="STRING" id="686340.Metal_0463"/>
<dbReference type="Proteomes" id="UP000005090">
    <property type="component" value="Chromosome"/>
</dbReference>